<accession>A0A7G2C613</accession>
<name>A0A7G2C613_9TRYP</name>
<feature type="region of interest" description="Disordered" evidence="1">
    <location>
        <begin position="238"/>
        <end position="266"/>
    </location>
</feature>
<dbReference type="Proteomes" id="UP000515908">
    <property type="component" value="Chromosome 03"/>
</dbReference>
<feature type="region of interest" description="Disordered" evidence="1">
    <location>
        <begin position="169"/>
        <end position="222"/>
    </location>
</feature>
<dbReference type="AlphaFoldDB" id="A0A7G2C613"/>
<evidence type="ECO:0000256" key="1">
    <source>
        <dbReference type="SAM" id="MobiDB-lite"/>
    </source>
</evidence>
<protein>
    <submittedName>
        <fullName evidence="2">Uncharacterized protein</fullName>
    </submittedName>
</protein>
<dbReference type="VEuPathDB" id="TriTrypDB:ADEAN_000164100"/>
<evidence type="ECO:0000313" key="2">
    <source>
        <dbReference type="EMBL" id="CAD2214197.1"/>
    </source>
</evidence>
<proteinExistence type="predicted"/>
<dbReference type="EMBL" id="LR877147">
    <property type="protein sequence ID" value="CAD2214197.1"/>
    <property type="molecule type" value="Genomic_DNA"/>
</dbReference>
<sequence length="266" mass="29907">MIPARSPFQIYRSNGNESESVAVFNSLSPEKSLPYTIEASEESLVEALQYIQNKPEEQEKYAVCLLHYAATYLDGLIAYTPLQMRDSSLPRMETNFDALVNCAARYGDKDGTLVEEIRKAEQASKEGAINTTLSDIETRFKELEKERRLALKQSGTKVEMFRKSAPVVKKAVRLPPSQPRPDRGWGGRDQEAKPLPQVPFQEGRRRQYEPAQKGQTRAEEARREEGWYFLPLYRPQQSVDAAGEEGGDGAGEYSATVGSPLRSQVQ</sequence>
<gene>
    <name evidence="2" type="ORF">ADEAN_000164100</name>
</gene>
<evidence type="ECO:0000313" key="3">
    <source>
        <dbReference type="Proteomes" id="UP000515908"/>
    </source>
</evidence>
<reference evidence="2 3" key="1">
    <citation type="submission" date="2020-08" db="EMBL/GenBank/DDBJ databases">
        <authorList>
            <person name="Newling K."/>
            <person name="Davey J."/>
            <person name="Forrester S."/>
        </authorList>
    </citation>
    <scope>NUCLEOTIDE SEQUENCE [LARGE SCALE GENOMIC DNA]</scope>
    <source>
        <strain evidence="3">Crithidia deanei Carvalho (ATCC PRA-265)</strain>
    </source>
</reference>
<feature type="compositionally biased region" description="Basic and acidic residues" evidence="1">
    <location>
        <begin position="180"/>
        <end position="192"/>
    </location>
</feature>
<organism evidence="2 3">
    <name type="scientific">Angomonas deanei</name>
    <dbReference type="NCBI Taxonomy" id="59799"/>
    <lineage>
        <taxon>Eukaryota</taxon>
        <taxon>Discoba</taxon>
        <taxon>Euglenozoa</taxon>
        <taxon>Kinetoplastea</taxon>
        <taxon>Metakinetoplastina</taxon>
        <taxon>Trypanosomatida</taxon>
        <taxon>Trypanosomatidae</taxon>
        <taxon>Strigomonadinae</taxon>
        <taxon>Angomonas</taxon>
    </lineage>
</organism>
<keyword evidence="3" id="KW-1185">Reference proteome</keyword>